<evidence type="ECO:0000256" key="1">
    <source>
        <dbReference type="SAM" id="MobiDB-lite"/>
    </source>
</evidence>
<feature type="region of interest" description="Disordered" evidence="1">
    <location>
        <begin position="16"/>
        <end position="36"/>
    </location>
</feature>
<gene>
    <name evidence="2" type="ORF">PCIT_b0903</name>
</gene>
<evidence type="ECO:0000313" key="3">
    <source>
        <dbReference type="Proteomes" id="UP000016487"/>
    </source>
</evidence>
<accession>A0AAD4FQA4</accession>
<dbReference type="RefSeq" id="WP_010364302.1">
    <property type="nucleotide sequence ID" value="NZ_AHBZ03000027.1"/>
</dbReference>
<name>A0AAD4FQA4_9GAMM</name>
<dbReference type="AlphaFoldDB" id="A0AAD4FQA4"/>
<sequence length="156" mass="16729">MKIANQAYDYAHYQVKSPAAPDTQKSGKSAPLEAKAAEKVGQQQYDFSNMTLKELSSASHALYEDGTLSLGQHAALSLNYGATKNGLNQASGEVSLAQLQSAENTKVDVIALQKERLQTQMQNGAPSTQIQFSKTLINTLESYQYGGGGGRFHVSA</sequence>
<reference evidence="2" key="1">
    <citation type="journal article" date="2012" name="J. Bacteriol.">
        <title>Genome sequences of type strains of seven species of the marine bacterium Pseudoalteromonas.</title>
        <authorList>
            <person name="Xie B.B."/>
            <person name="Shu Y.L."/>
            <person name="Qin Q.L."/>
            <person name="Rong J.C."/>
            <person name="Zhang X.Y."/>
            <person name="Chen X.L."/>
            <person name="Shi M."/>
            <person name="He H.L."/>
            <person name="Zhou B.C."/>
            <person name="Zhang Y.Z."/>
        </authorList>
    </citation>
    <scope>NUCLEOTIDE SEQUENCE</scope>
    <source>
        <strain evidence="2">DSM 8771</strain>
    </source>
</reference>
<reference evidence="2" key="2">
    <citation type="submission" date="2015-03" db="EMBL/GenBank/DDBJ databases">
        <title>Genome sequence of Pseudoalteromonas citrea.</title>
        <authorList>
            <person name="Xie B.-B."/>
            <person name="Rong J.-C."/>
            <person name="Qin Q.-L."/>
            <person name="Zhang Y.-Z."/>
        </authorList>
    </citation>
    <scope>NUCLEOTIDE SEQUENCE</scope>
    <source>
        <strain evidence="2">DSM 8771</strain>
    </source>
</reference>
<proteinExistence type="predicted"/>
<protein>
    <submittedName>
        <fullName evidence="2">Uncharacterized protein</fullName>
    </submittedName>
</protein>
<dbReference type="EMBL" id="AHBZ03000027">
    <property type="protein sequence ID" value="KAF7764823.1"/>
    <property type="molecule type" value="Genomic_DNA"/>
</dbReference>
<organism evidence="2 3">
    <name type="scientific">Pseudoalteromonas citrea</name>
    <dbReference type="NCBI Taxonomy" id="43655"/>
    <lineage>
        <taxon>Bacteria</taxon>
        <taxon>Pseudomonadati</taxon>
        <taxon>Pseudomonadota</taxon>
        <taxon>Gammaproteobacteria</taxon>
        <taxon>Alteromonadales</taxon>
        <taxon>Pseudoalteromonadaceae</taxon>
        <taxon>Pseudoalteromonas</taxon>
    </lineage>
</organism>
<comment type="caution">
    <text evidence="2">The sequence shown here is derived from an EMBL/GenBank/DDBJ whole genome shotgun (WGS) entry which is preliminary data.</text>
</comment>
<evidence type="ECO:0000313" key="2">
    <source>
        <dbReference type="EMBL" id="KAF7764823.1"/>
    </source>
</evidence>
<dbReference type="Proteomes" id="UP000016487">
    <property type="component" value="Unassembled WGS sequence"/>
</dbReference>